<name>A0A6B0JXR1_FRATU</name>
<dbReference type="AlphaFoldDB" id="A0A6B0JXR1"/>
<organism evidence="1">
    <name type="scientific">Francisella tularensis</name>
    <dbReference type="NCBI Taxonomy" id="263"/>
    <lineage>
        <taxon>Bacteria</taxon>
        <taxon>Pseudomonadati</taxon>
        <taxon>Pseudomonadota</taxon>
        <taxon>Gammaproteobacteria</taxon>
        <taxon>Thiotrichales</taxon>
        <taxon>Francisellaceae</taxon>
        <taxon>Francisella</taxon>
    </lineage>
</organism>
<proteinExistence type="predicted"/>
<accession>A0A6B0JXR1</accession>
<dbReference type="EMBL" id="VJIQ01000052">
    <property type="protein sequence ID" value="MXB14118.1"/>
    <property type="molecule type" value="Genomic_DNA"/>
</dbReference>
<sequence>MMAFLLDIITFLQISFSTNIFRINYIYDISKYQNISYLKYSDIASKYENITNEQLRDILGSGLDYDSIAFSKLFTSNILHLVIGSPNSWEIFDISGFIDSIKCINQYQRNIVVCKNLLVDVNYYHPLIEPYYFINSRIYSLNVT</sequence>
<dbReference type="RefSeq" id="WP_003016506.1">
    <property type="nucleotide sequence ID" value="NZ_CP025778.1"/>
</dbReference>
<protein>
    <submittedName>
        <fullName evidence="1">Uncharacterized protein</fullName>
    </submittedName>
</protein>
<dbReference type="EMBL" id="VJDK01000052">
    <property type="protein sequence ID" value="MWY74929.1"/>
    <property type="molecule type" value="Genomic_DNA"/>
</dbReference>
<evidence type="ECO:0000313" key="1">
    <source>
        <dbReference type="EMBL" id="MWY74929.1"/>
    </source>
</evidence>
<gene>
    <name evidence="1" type="ORF">FNB10_07830</name>
    <name evidence="2" type="ORF">FND40_07870</name>
</gene>
<reference evidence="1" key="1">
    <citation type="submission" date="2019-06" db="EMBL/GenBank/DDBJ databases">
        <title>Phylogeography and genetic diversity of Francisella tularensis subsp. holarctica in France (1947-2018).</title>
        <authorList>
            <person name="Kevin M."/>
            <person name="Madani N."/>
            <person name="Maurin M."/>
        </authorList>
    </citation>
    <scope>NUCLEOTIDE SEQUENCE</scope>
    <source>
        <strain evidence="1">10-1635/5</strain>
        <strain evidence="2">93-11516</strain>
    </source>
</reference>
<evidence type="ECO:0000313" key="2">
    <source>
        <dbReference type="EMBL" id="MXB14118.1"/>
    </source>
</evidence>
<comment type="caution">
    <text evidence="1">The sequence shown here is derived from an EMBL/GenBank/DDBJ whole genome shotgun (WGS) entry which is preliminary data.</text>
</comment>